<evidence type="ECO:0000256" key="1">
    <source>
        <dbReference type="ARBA" id="ARBA00001936"/>
    </source>
</evidence>
<accession>A0A8H7AFK5</accession>
<comment type="caution">
    <text evidence="15">The sequence shown here is derived from an EMBL/GenBank/DDBJ whole genome shotgun (WGS) entry which is preliminary data.</text>
</comment>
<gene>
    <name evidence="15" type="ORF">GJ744_011670</name>
</gene>
<evidence type="ECO:0000256" key="13">
    <source>
        <dbReference type="ARBA" id="ARBA00057883"/>
    </source>
</evidence>
<dbReference type="Pfam" id="PF01501">
    <property type="entry name" value="Glyco_transf_8"/>
    <property type="match status" value="1"/>
</dbReference>
<dbReference type="GO" id="GO:0046872">
    <property type="term" value="F:metal ion binding"/>
    <property type="evidence" value="ECO:0007669"/>
    <property type="project" value="UniProtKB-KW"/>
</dbReference>
<comment type="catalytic activity">
    <reaction evidence="11">
        <text>[1,4-alpha-D-glucosyl](n)-L-tyrosyl-[glycogenin] + UDP-alpha-D-glucose = [1,4-alpha-D-glucosyl](n+1)-L-tyrosyl-[glycogenin] + UDP + H(+)</text>
        <dbReference type="Rhea" id="RHEA:56560"/>
        <dbReference type="Rhea" id="RHEA-COMP:14606"/>
        <dbReference type="Rhea" id="RHEA-COMP:14607"/>
        <dbReference type="ChEBI" id="CHEBI:15378"/>
        <dbReference type="ChEBI" id="CHEBI:58223"/>
        <dbReference type="ChEBI" id="CHEBI:58885"/>
        <dbReference type="ChEBI" id="CHEBI:140574"/>
        <dbReference type="EC" id="2.4.1.186"/>
    </reaction>
</comment>
<evidence type="ECO:0000313" key="15">
    <source>
        <dbReference type="EMBL" id="KAF7506524.1"/>
    </source>
</evidence>
<sequence>MAPIKEAVYATLLMDDSYLPGAMVLGHSLKDKGAKARLVVLATIDNLSASTITELRTVYDEIIPVNRIVNKHPANLYLMDRPDLISTFTKIELWRQTQFRQIVYIDADMVAIRAPNELLNYNTNFAAVPDIGWPDCFNSGLLVLRPNLGDYYSLLALAQRGISFDGADQGLLNMHFQDWERLSFAYNCTPSGSYQYIPAYKHFQSSISLLHFIGREKPWTIGRDHKYASGVYGELLGRWWSTYDKHYRVHASYQTGRPRDTPRTVPNYVTGEKTTSYLGYSFSEPQPQHEPAPWIDVEPPPEAPATTTEEAMGDQPEPVEQIDKQDFEPTSTVEQRRFTAPQMEWDASRAPPPMDSKPEAQNFPSQVYEFNQDTSLFQAPKYPEAPRDMYYQVPSKPKRTEKPKPIFPWEAHAPKPTRVFPEERPPSPEPEIEPEPEPEPEPEAVAVARTSSDASESSVFTRESRSSSNSASESDPWNSYTRVNAWDAMPEIERYVQAFVQSRKGKVQVLHQAGAHSKTADQSLLSPPVDAERRPSMKITDFPTEWERPSLPVTPAPRHPSFWGEEGDEEGELPAAEGVPKQQDWNPVQKLEELQKRQTEVLQTGPELIPKEIPNRAMPDSAVDTTAVTAEATAKALCGEKARATDPATERLSDSGVDMANARSRAQPKPILKEPSFELGGVSSEKDLWSSKDVAPEVLSANGSASAWVKH</sequence>
<comment type="cofactor">
    <cofactor evidence="1">
        <name>Mn(2+)</name>
        <dbReference type="ChEBI" id="CHEBI:29035"/>
    </cofactor>
</comment>
<dbReference type="InterPro" id="IPR029044">
    <property type="entry name" value="Nucleotide-diphossugar_trans"/>
</dbReference>
<dbReference type="PANTHER" id="PTHR11183">
    <property type="entry name" value="GLYCOGENIN SUBFAMILY MEMBER"/>
    <property type="match status" value="1"/>
</dbReference>
<evidence type="ECO:0000256" key="7">
    <source>
        <dbReference type="ARBA" id="ARBA00023180"/>
    </source>
</evidence>
<evidence type="ECO:0000256" key="3">
    <source>
        <dbReference type="ARBA" id="ARBA00022490"/>
    </source>
</evidence>
<evidence type="ECO:0000256" key="9">
    <source>
        <dbReference type="ARBA" id="ARBA00038162"/>
    </source>
</evidence>
<feature type="compositionally biased region" description="Low complexity" evidence="14">
    <location>
        <begin position="455"/>
        <end position="474"/>
    </location>
</feature>
<keyword evidence="4" id="KW-0808">Transferase</keyword>
<feature type="compositionally biased region" description="Acidic residues" evidence="14">
    <location>
        <begin position="430"/>
        <end position="442"/>
    </location>
</feature>
<dbReference type="CDD" id="cd02537">
    <property type="entry name" value="GT8_Glycogenin"/>
    <property type="match status" value="1"/>
</dbReference>
<dbReference type="OrthoDB" id="2014201at2759"/>
<feature type="region of interest" description="Disordered" evidence="14">
    <location>
        <begin position="503"/>
        <end position="624"/>
    </location>
</feature>
<feature type="compositionally biased region" description="Basic and acidic residues" evidence="14">
    <location>
        <begin position="590"/>
        <end position="599"/>
    </location>
</feature>
<dbReference type="InterPro" id="IPR050587">
    <property type="entry name" value="GNT1/Glycosyltrans_8"/>
</dbReference>
<keyword evidence="6" id="KW-0320">Glycogen biosynthesis</keyword>
<name>A0A8H7AFK5_9EURO</name>
<dbReference type="Gene3D" id="3.90.550.10">
    <property type="entry name" value="Spore Coat Polysaccharide Biosynthesis Protein SpsA, Chain A"/>
    <property type="match status" value="1"/>
</dbReference>
<keyword evidence="8" id="KW-0464">Manganese</keyword>
<organism evidence="15 16">
    <name type="scientific">Endocarpon pusillum</name>
    <dbReference type="NCBI Taxonomy" id="364733"/>
    <lineage>
        <taxon>Eukaryota</taxon>
        <taxon>Fungi</taxon>
        <taxon>Dikarya</taxon>
        <taxon>Ascomycota</taxon>
        <taxon>Pezizomycotina</taxon>
        <taxon>Eurotiomycetes</taxon>
        <taxon>Chaetothyriomycetidae</taxon>
        <taxon>Verrucariales</taxon>
        <taxon>Verrucariaceae</taxon>
        <taxon>Endocarpon</taxon>
    </lineage>
</organism>
<dbReference type="EMBL" id="JAACFV010000085">
    <property type="protein sequence ID" value="KAF7506524.1"/>
    <property type="molecule type" value="Genomic_DNA"/>
</dbReference>
<dbReference type="GO" id="GO:0008466">
    <property type="term" value="F:glycogenin glucosyltransferase activity"/>
    <property type="evidence" value="ECO:0007669"/>
    <property type="project" value="UniProtKB-EC"/>
</dbReference>
<feature type="region of interest" description="Disordered" evidence="14">
    <location>
        <begin position="283"/>
        <end position="480"/>
    </location>
</feature>
<feature type="compositionally biased region" description="Basic and acidic residues" evidence="14">
    <location>
        <begin position="641"/>
        <end position="653"/>
    </location>
</feature>
<reference evidence="15" key="1">
    <citation type="submission" date="2020-02" db="EMBL/GenBank/DDBJ databases">
        <authorList>
            <person name="Palmer J.M."/>
        </authorList>
    </citation>
    <scope>NUCLEOTIDE SEQUENCE</scope>
    <source>
        <strain evidence="15">EPUS1.4</strain>
        <tissue evidence="15">Thallus</tissue>
    </source>
</reference>
<evidence type="ECO:0000313" key="16">
    <source>
        <dbReference type="Proteomes" id="UP000606974"/>
    </source>
</evidence>
<protein>
    <recommendedName>
        <fullName evidence="10">glycogenin glucosyltransferase</fullName>
        <ecNumber evidence="10">2.4.1.186</ecNumber>
    </recommendedName>
</protein>
<dbReference type="AlphaFoldDB" id="A0A8H7AFK5"/>
<evidence type="ECO:0000256" key="6">
    <source>
        <dbReference type="ARBA" id="ARBA00023056"/>
    </source>
</evidence>
<comment type="function">
    <text evidence="13">Self-glucosylating initiator of glycogen synthesis. It catalyzes the formation of a short alpha (1,4)-glucosyl chain covalently attached via a glucose 1-O-tyrosyl linkage to internal tyrosine residues and these chains act as primers for the elongation reaction catalyzed by glycogen synthase.</text>
</comment>
<keyword evidence="16" id="KW-1185">Reference proteome</keyword>
<evidence type="ECO:0000256" key="11">
    <source>
        <dbReference type="ARBA" id="ARBA00050886"/>
    </source>
</evidence>
<evidence type="ECO:0000256" key="2">
    <source>
        <dbReference type="ARBA" id="ARBA00004496"/>
    </source>
</evidence>
<dbReference type="InterPro" id="IPR002495">
    <property type="entry name" value="Glyco_trans_8"/>
</dbReference>
<comment type="subcellular location">
    <subcellularLocation>
        <location evidence="2">Cytoplasm</location>
    </subcellularLocation>
</comment>
<keyword evidence="7" id="KW-0325">Glycoprotein</keyword>
<evidence type="ECO:0000256" key="8">
    <source>
        <dbReference type="ARBA" id="ARBA00023211"/>
    </source>
</evidence>
<keyword evidence="5" id="KW-0479">Metal-binding</keyword>
<feature type="region of interest" description="Disordered" evidence="14">
    <location>
        <begin position="641"/>
        <end position="680"/>
    </location>
</feature>
<dbReference type="SUPFAM" id="SSF53448">
    <property type="entry name" value="Nucleotide-diphospho-sugar transferases"/>
    <property type="match status" value="1"/>
</dbReference>
<comment type="similarity">
    <text evidence="9">Belongs to the glycosyltransferase 8 family. Glycogenin subfamily.</text>
</comment>
<evidence type="ECO:0000256" key="5">
    <source>
        <dbReference type="ARBA" id="ARBA00022723"/>
    </source>
</evidence>
<dbReference type="GO" id="GO:0005737">
    <property type="term" value="C:cytoplasm"/>
    <property type="evidence" value="ECO:0007669"/>
    <property type="project" value="UniProtKB-SubCell"/>
</dbReference>
<evidence type="ECO:0000256" key="14">
    <source>
        <dbReference type="SAM" id="MobiDB-lite"/>
    </source>
</evidence>
<feature type="compositionally biased region" description="Polar residues" evidence="14">
    <location>
        <begin position="362"/>
        <end position="377"/>
    </location>
</feature>
<dbReference type="GO" id="GO:0005978">
    <property type="term" value="P:glycogen biosynthetic process"/>
    <property type="evidence" value="ECO:0007669"/>
    <property type="project" value="UniProtKB-KW"/>
</dbReference>
<evidence type="ECO:0000256" key="12">
    <source>
        <dbReference type="ARBA" id="ARBA00052293"/>
    </source>
</evidence>
<evidence type="ECO:0000256" key="10">
    <source>
        <dbReference type="ARBA" id="ARBA00038934"/>
    </source>
</evidence>
<dbReference type="EC" id="2.4.1.186" evidence="10"/>
<evidence type="ECO:0000256" key="4">
    <source>
        <dbReference type="ARBA" id="ARBA00022679"/>
    </source>
</evidence>
<keyword evidence="3" id="KW-0963">Cytoplasm</keyword>
<comment type="catalytic activity">
    <reaction evidence="12">
        <text>L-tyrosyl-[glycogenin] + UDP-alpha-D-glucose = alpha-D-glucosyl-L-tyrosyl-[glycogenin] + UDP + H(+)</text>
        <dbReference type="Rhea" id="RHEA:23360"/>
        <dbReference type="Rhea" id="RHEA-COMP:14604"/>
        <dbReference type="Rhea" id="RHEA-COMP:14605"/>
        <dbReference type="ChEBI" id="CHEBI:15378"/>
        <dbReference type="ChEBI" id="CHEBI:46858"/>
        <dbReference type="ChEBI" id="CHEBI:58223"/>
        <dbReference type="ChEBI" id="CHEBI:58885"/>
        <dbReference type="ChEBI" id="CHEBI:140573"/>
        <dbReference type="EC" id="2.4.1.186"/>
    </reaction>
</comment>
<proteinExistence type="inferred from homology"/>
<dbReference type="Proteomes" id="UP000606974">
    <property type="component" value="Unassembled WGS sequence"/>
</dbReference>
<dbReference type="FunFam" id="3.90.550.10:FF:000092">
    <property type="entry name" value="Glycogenin 2"/>
    <property type="match status" value="1"/>
</dbReference>